<dbReference type="FunFam" id="1.25.40.550:FF:000001">
    <property type="entry name" value="AAR2 splicing factor homolog"/>
    <property type="match status" value="1"/>
</dbReference>
<feature type="region of interest" description="Disordered" evidence="9">
    <location>
        <begin position="385"/>
        <end position="404"/>
    </location>
</feature>
<feature type="domain" description="AAR2 C-terminal" evidence="10">
    <location>
        <begin position="209"/>
        <end position="365"/>
    </location>
</feature>
<keyword evidence="6" id="KW-0508">mRNA splicing</keyword>
<gene>
    <name evidence="12" type="ORF">GDO78_004291</name>
</gene>
<evidence type="ECO:0000256" key="9">
    <source>
        <dbReference type="SAM" id="MobiDB-lite"/>
    </source>
</evidence>
<comment type="function">
    <text evidence="1">Component of the U5 snRNP complex that is required for spliceosome assembly and for pre-mRNA splicing.</text>
</comment>
<dbReference type="Pfam" id="PF05282">
    <property type="entry name" value="AAR2"/>
    <property type="match status" value="1"/>
</dbReference>
<evidence type="ECO:0000256" key="6">
    <source>
        <dbReference type="ARBA" id="ARBA00023187"/>
    </source>
</evidence>
<keyword evidence="13" id="KW-1185">Reference proteome</keyword>
<evidence type="ECO:0000256" key="3">
    <source>
        <dbReference type="ARBA" id="ARBA00016372"/>
    </source>
</evidence>
<feature type="domain" description="AAR2 N-terminal" evidence="11">
    <location>
        <begin position="19"/>
        <end position="151"/>
    </location>
</feature>
<keyword evidence="4" id="KW-0507">mRNA processing</keyword>
<dbReference type="GO" id="GO:0000244">
    <property type="term" value="P:spliceosomal tri-snRNP complex assembly"/>
    <property type="evidence" value="ECO:0007669"/>
    <property type="project" value="TreeGrafter"/>
</dbReference>
<evidence type="ECO:0000256" key="2">
    <source>
        <dbReference type="ARBA" id="ARBA00006281"/>
    </source>
</evidence>
<comment type="similarity">
    <text evidence="2">Belongs to the AAR2 family.</text>
</comment>
<keyword evidence="5" id="KW-0747">Spliceosome</keyword>
<dbReference type="CDD" id="cd13777">
    <property type="entry name" value="Aar2_N"/>
    <property type="match status" value="1"/>
</dbReference>
<dbReference type="InterPro" id="IPR033647">
    <property type="entry name" value="Aar2_N"/>
</dbReference>
<evidence type="ECO:0000256" key="1">
    <source>
        <dbReference type="ARBA" id="ARBA00003708"/>
    </source>
</evidence>
<dbReference type="GO" id="GO:0005681">
    <property type="term" value="C:spliceosomal complex"/>
    <property type="evidence" value="ECO:0007669"/>
    <property type="project" value="UniProtKB-KW"/>
</dbReference>
<evidence type="ECO:0000259" key="10">
    <source>
        <dbReference type="Pfam" id="PF05282"/>
    </source>
</evidence>
<evidence type="ECO:0000259" key="11">
    <source>
        <dbReference type="Pfam" id="PF20981"/>
    </source>
</evidence>
<evidence type="ECO:0000256" key="8">
    <source>
        <dbReference type="ARBA" id="ARBA00047009"/>
    </source>
</evidence>
<dbReference type="AlphaFoldDB" id="A0A8J6EQG9"/>
<dbReference type="InterPro" id="IPR038514">
    <property type="entry name" value="AAR2_C_sf"/>
</dbReference>
<dbReference type="CDD" id="cd13778">
    <property type="entry name" value="Aar2_C"/>
    <property type="match status" value="1"/>
</dbReference>
<proteinExistence type="inferred from homology"/>
<dbReference type="PANTHER" id="PTHR12689">
    <property type="entry name" value="A1 CISTRON SPLICING FACTOR AAR2-RELATED"/>
    <property type="match status" value="1"/>
</dbReference>
<evidence type="ECO:0000256" key="5">
    <source>
        <dbReference type="ARBA" id="ARBA00022728"/>
    </source>
</evidence>
<dbReference type="FunFam" id="2.60.34.20:FF:000001">
    <property type="entry name" value="protein AAR2 homolog"/>
    <property type="match status" value="1"/>
</dbReference>
<dbReference type="InterPro" id="IPR007946">
    <property type="entry name" value="AAR2"/>
</dbReference>
<organism evidence="12 13">
    <name type="scientific">Eleutherodactylus coqui</name>
    <name type="common">Puerto Rican coqui</name>
    <dbReference type="NCBI Taxonomy" id="57060"/>
    <lineage>
        <taxon>Eukaryota</taxon>
        <taxon>Metazoa</taxon>
        <taxon>Chordata</taxon>
        <taxon>Craniata</taxon>
        <taxon>Vertebrata</taxon>
        <taxon>Euteleostomi</taxon>
        <taxon>Amphibia</taxon>
        <taxon>Batrachia</taxon>
        <taxon>Anura</taxon>
        <taxon>Neobatrachia</taxon>
        <taxon>Hyloidea</taxon>
        <taxon>Eleutherodactylidae</taxon>
        <taxon>Eleutherodactylinae</taxon>
        <taxon>Eleutherodactylus</taxon>
        <taxon>Eleutherodactylus</taxon>
    </lineage>
</organism>
<dbReference type="Gene3D" id="1.25.40.550">
    <property type="entry name" value="Aar2, C-terminal domain-like"/>
    <property type="match status" value="1"/>
</dbReference>
<dbReference type="Gene3D" id="2.60.34.20">
    <property type="match status" value="1"/>
</dbReference>
<dbReference type="EMBL" id="WNTK01000013">
    <property type="protein sequence ID" value="KAG9473918.1"/>
    <property type="molecule type" value="Genomic_DNA"/>
</dbReference>
<dbReference type="InterPro" id="IPR033648">
    <property type="entry name" value="AAR2_C"/>
</dbReference>
<comment type="caution">
    <text evidence="12">The sequence shown here is derived from an EMBL/GenBank/DDBJ whole genome shotgun (WGS) entry which is preliminary data.</text>
</comment>
<evidence type="ECO:0000313" key="13">
    <source>
        <dbReference type="Proteomes" id="UP000770717"/>
    </source>
</evidence>
<dbReference type="PANTHER" id="PTHR12689:SF4">
    <property type="entry name" value="PROTEIN AAR2 HOMOLOG"/>
    <property type="match status" value="1"/>
</dbReference>
<reference evidence="12" key="1">
    <citation type="thesis" date="2020" institute="ProQuest LLC" country="789 East Eisenhower Parkway, Ann Arbor, MI, USA">
        <title>Comparative Genomics and Chromosome Evolution.</title>
        <authorList>
            <person name="Mudd A.B."/>
        </authorList>
    </citation>
    <scope>NUCLEOTIDE SEQUENCE</scope>
    <source>
        <strain evidence="12">HN-11 Male</strain>
        <tissue evidence="12">Kidney and liver</tissue>
    </source>
</reference>
<protein>
    <recommendedName>
        <fullName evidence="3">Protein AAR2 homolog</fullName>
    </recommendedName>
    <alternativeName>
        <fullName evidence="7">AAR2 splicing factor homolog</fullName>
    </alternativeName>
</protein>
<evidence type="ECO:0000256" key="7">
    <source>
        <dbReference type="ARBA" id="ARBA00030625"/>
    </source>
</evidence>
<evidence type="ECO:0000256" key="4">
    <source>
        <dbReference type="ARBA" id="ARBA00022664"/>
    </source>
</evidence>
<dbReference type="Proteomes" id="UP000770717">
    <property type="component" value="Unassembled WGS sequence"/>
</dbReference>
<dbReference type="Pfam" id="PF20981">
    <property type="entry name" value="AAR2_1st"/>
    <property type="match status" value="1"/>
</dbReference>
<name>A0A8J6EQG9_ELECQ</name>
<comment type="subunit">
    <text evidence="8">Interacts with PRPF8 (via RNase H homology domain). Component of a U5 snRNP complex that contains PRPF8.</text>
</comment>
<dbReference type="OrthoDB" id="201752at2759"/>
<sequence>MARSSTEMDPELARQLFFEGATIVIFGVPEGSEFGIDSNSWEVGPRFKGVKMVPPGIHFIHYSAKRIGGASGETGPRSGIFFYLEQKEIRLLNWDALEEELVAASQEEAENLREQLTSLDPSLGPYPYESLRCWVSLTNHISKEAMVKLQPACGTICSFPEVLPMDEMTHTEDRAKRNLPRYDTVCQNYKEGLSRLPQMKQKEGTEIRFSQLPERMYPKDATPAEITQHSMDLTYALGQLMDTNYPGNTLGILAELQFSFVCFLLGNVYEGFEQWKNLLNLLCRAETFSLQHPDLYSEIISVLYHQLAQVPTDFFIDIVSQNNFLTSTLQVLFSFLCSPSTTKDLRKKALRFRAHLTKRFQWDFEEDPLDCAPLVVQLPEGWENTNNTDATALPEGNTEVPFPS</sequence>
<dbReference type="InterPro" id="IPR038516">
    <property type="entry name" value="AAR2_N_sf"/>
</dbReference>
<accession>A0A8J6EQG9</accession>
<evidence type="ECO:0000313" key="12">
    <source>
        <dbReference type="EMBL" id="KAG9473918.1"/>
    </source>
</evidence>